<dbReference type="GO" id="GO:0043005">
    <property type="term" value="C:neuron projection"/>
    <property type="evidence" value="ECO:0000318"/>
    <property type="project" value="GO_Central"/>
</dbReference>
<reference evidence="12" key="2">
    <citation type="submission" date="2022-06" db="UniProtKB">
        <authorList>
            <consortium name="EnsemblMetazoa"/>
        </authorList>
    </citation>
    <scope>IDENTIFICATION</scope>
    <source>
        <strain evidence="12">PS312</strain>
    </source>
</reference>
<protein>
    <submittedName>
        <fullName evidence="12">Neurotransmitter transporter</fullName>
    </submittedName>
</protein>
<feature type="transmembrane region" description="Helical" evidence="10">
    <location>
        <begin position="792"/>
        <end position="810"/>
    </location>
</feature>
<evidence type="ECO:0000256" key="3">
    <source>
        <dbReference type="ARBA" id="ARBA00022692"/>
    </source>
</evidence>
<evidence type="ECO:0000256" key="5">
    <source>
        <dbReference type="ARBA" id="ARBA00022989"/>
    </source>
</evidence>
<evidence type="ECO:0000256" key="1">
    <source>
        <dbReference type="ARBA" id="ARBA00004141"/>
    </source>
</evidence>
<keyword evidence="13" id="KW-1185">Reference proteome</keyword>
<dbReference type="Proteomes" id="UP000005239">
    <property type="component" value="Unassembled WGS sequence"/>
</dbReference>
<evidence type="ECO:0000313" key="12">
    <source>
        <dbReference type="EnsemblMetazoa" id="PPA38730.1"/>
    </source>
</evidence>
<name>A0A2A6CBL7_PRIPA</name>
<dbReference type="GO" id="GO:0005332">
    <property type="term" value="F:gamma-aminobutyric acid:sodium:chloride symporter activity"/>
    <property type="evidence" value="ECO:0000318"/>
    <property type="project" value="GO_Central"/>
</dbReference>
<organism evidence="12 13">
    <name type="scientific">Pristionchus pacificus</name>
    <name type="common">Parasitic nematode worm</name>
    <dbReference type="NCBI Taxonomy" id="54126"/>
    <lineage>
        <taxon>Eukaryota</taxon>
        <taxon>Metazoa</taxon>
        <taxon>Ecdysozoa</taxon>
        <taxon>Nematoda</taxon>
        <taxon>Chromadorea</taxon>
        <taxon>Rhabditida</taxon>
        <taxon>Rhabditina</taxon>
        <taxon>Diplogasteromorpha</taxon>
        <taxon>Diplogasteroidea</taxon>
        <taxon>Neodiplogasteridae</taxon>
        <taxon>Pristionchus</taxon>
    </lineage>
</organism>
<dbReference type="GO" id="GO:0005886">
    <property type="term" value="C:plasma membrane"/>
    <property type="evidence" value="ECO:0000318"/>
    <property type="project" value="GO_Central"/>
</dbReference>
<feature type="transmembrane region" description="Helical" evidence="10">
    <location>
        <begin position="540"/>
        <end position="559"/>
    </location>
</feature>
<feature type="transmembrane region" description="Helical" evidence="10">
    <location>
        <begin position="417"/>
        <end position="435"/>
    </location>
</feature>
<comment type="subcellular location">
    <subcellularLocation>
        <location evidence="1">Membrane</location>
        <topology evidence="1">Multi-pass membrane protein</topology>
    </subcellularLocation>
</comment>
<dbReference type="GO" id="GO:0046872">
    <property type="term" value="F:metal ion binding"/>
    <property type="evidence" value="ECO:0007669"/>
    <property type="project" value="UniProtKB-KW"/>
</dbReference>
<keyword evidence="5 10" id="KW-1133">Transmembrane helix</keyword>
<accession>A0A2A6CBL7</accession>
<dbReference type="GO" id="GO:0035725">
    <property type="term" value="P:sodium ion transmembrane transport"/>
    <property type="evidence" value="ECO:0000318"/>
    <property type="project" value="GO_Central"/>
</dbReference>
<dbReference type="EnsemblMetazoa" id="PPA38730.1">
    <property type="protein sequence ID" value="PPA38730.1"/>
    <property type="gene ID" value="WBGene00277099"/>
</dbReference>
<dbReference type="PANTHER" id="PTHR11616:SF326">
    <property type="entry name" value="SODIUM-DEPENDENT TRANSPORTER SNF-5"/>
    <property type="match status" value="1"/>
</dbReference>
<evidence type="ECO:0000256" key="8">
    <source>
        <dbReference type="PIRSR" id="PIRSR600175-2"/>
    </source>
</evidence>
<feature type="transmembrane region" description="Helical" evidence="10">
    <location>
        <begin position="715"/>
        <end position="733"/>
    </location>
</feature>
<evidence type="ECO:0000256" key="2">
    <source>
        <dbReference type="ARBA" id="ARBA00022448"/>
    </source>
</evidence>
<feature type="transmembrane region" description="Helical" evidence="10">
    <location>
        <begin position="377"/>
        <end position="397"/>
    </location>
</feature>
<feature type="transmembrane region" description="Helical" evidence="10">
    <location>
        <begin position="568"/>
        <end position="585"/>
    </location>
</feature>
<evidence type="ECO:0000256" key="10">
    <source>
        <dbReference type="SAM" id="Phobius"/>
    </source>
</evidence>
<dbReference type="GO" id="GO:0006865">
    <property type="term" value="P:amino acid transport"/>
    <property type="evidence" value="ECO:0000318"/>
    <property type="project" value="GO_Central"/>
</dbReference>
<accession>A0A8R1UWH3</accession>
<gene>
    <name evidence="12" type="primary">WBGene00277099</name>
</gene>
<evidence type="ECO:0000256" key="4">
    <source>
        <dbReference type="ARBA" id="ARBA00022847"/>
    </source>
</evidence>
<feature type="transmembrane region" description="Helical" evidence="10">
    <location>
        <begin position="645"/>
        <end position="671"/>
    </location>
</feature>
<feature type="region of interest" description="Disordered" evidence="9">
    <location>
        <begin position="296"/>
        <end position="338"/>
    </location>
</feature>
<feature type="transmembrane region" description="Helical" evidence="10">
    <location>
        <begin position="753"/>
        <end position="780"/>
    </location>
</feature>
<feature type="binding site" evidence="7">
    <location>
        <position position="724"/>
    </location>
    <ligand>
        <name>Na(+)</name>
        <dbReference type="ChEBI" id="CHEBI:29101"/>
        <label>1</label>
    </ligand>
</feature>
<proteinExistence type="predicted"/>
<dbReference type="PANTHER" id="PTHR11616">
    <property type="entry name" value="SODIUM/CHLORIDE DEPENDENT TRANSPORTER"/>
    <property type="match status" value="1"/>
</dbReference>
<feature type="transmembrane region" description="Helical" evidence="10">
    <location>
        <begin position="348"/>
        <end position="365"/>
    </location>
</feature>
<keyword evidence="8" id="KW-1015">Disulfide bond</keyword>
<keyword evidence="4" id="KW-0769">Symport</keyword>
<feature type="transmembrane region" description="Helical" evidence="10">
    <location>
        <begin position="831"/>
        <end position="852"/>
    </location>
</feature>
<dbReference type="PROSITE" id="PS50267">
    <property type="entry name" value="NA_NEUROTRAN_SYMP_3"/>
    <property type="match status" value="1"/>
</dbReference>
<evidence type="ECO:0000256" key="6">
    <source>
        <dbReference type="ARBA" id="ARBA00023136"/>
    </source>
</evidence>
<keyword evidence="7" id="KW-0479">Metal-binding</keyword>
<feature type="domain" description="Molybdenum cofactor sulfurase middle" evidence="11">
    <location>
        <begin position="41"/>
        <end position="164"/>
    </location>
</feature>
<dbReference type="SUPFAM" id="SSF141673">
    <property type="entry name" value="MOSC N-terminal domain-like"/>
    <property type="match status" value="1"/>
</dbReference>
<dbReference type="InterPro" id="IPR005303">
    <property type="entry name" value="MOCOS_middle"/>
</dbReference>
<dbReference type="AlphaFoldDB" id="A0A2A6CBL7"/>
<keyword evidence="2" id="KW-0813">Transport</keyword>
<evidence type="ECO:0000256" key="7">
    <source>
        <dbReference type="PIRSR" id="PIRSR600175-1"/>
    </source>
</evidence>
<evidence type="ECO:0000313" key="13">
    <source>
        <dbReference type="Proteomes" id="UP000005239"/>
    </source>
</evidence>
<keyword evidence="3 10" id="KW-0812">Transmembrane</keyword>
<feature type="disulfide bond" evidence="8">
    <location>
        <begin position="460"/>
        <end position="469"/>
    </location>
</feature>
<feature type="binding site" evidence="7">
    <location>
        <position position="356"/>
    </location>
    <ligand>
        <name>Na(+)</name>
        <dbReference type="ChEBI" id="CHEBI:29101"/>
        <label>1</label>
    </ligand>
</feature>
<dbReference type="InterPro" id="IPR000175">
    <property type="entry name" value="Na/ntran_symport"/>
</dbReference>
<reference evidence="13" key="1">
    <citation type="journal article" date="2008" name="Nat. Genet.">
        <title>The Pristionchus pacificus genome provides a unique perspective on nematode lifestyle and parasitism.</title>
        <authorList>
            <person name="Dieterich C."/>
            <person name="Clifton S.W."/>
            <person name="Schuster L.N."/>
            <person name="Chinwalla A."/>
            <person name="Delehaunty K."/>
            <person name="Dinkelacker I."/>
            <person name="Fulton L."/>
            <person name="Fulton R."/>
            <person name="Godfrey J."/>
            <person name="Minx P."/>
            <person name="Mitreva M."/>
            <person name="Roeseler W."/>
            <person name="Tian H."/>
            <person name="Witte H."/>
            <person name="Yang S.P."/>
            <person name="Wilson R.K."/>
            <person name="Sommer R.J."/>
        </authorList>
    </citation>
    <scope>NUCLEOTIDE SEQUENCE [LARGE SCALE GENOMIC DNA]</scope>
    <source>
        <strain evidence="13">PS312</strain>
    </source>
</reference>
<feature type="transmembrane region" description="Helical" evidence="10">
    <location>
        <begin position="892"/>
        <end position="912"/>
    </location>
</feature>
<dbReference type="InterPro" id="IPR037272">
    <property type="entry name" value="SNS_sf"/>
</dbReference>
<dbReference type="PRINTS" id="PR00176">
    <property type="entry name" value="NANEUSMPORT"/>
</dbReference>
<evidence type="ECO:0000256" key="9">
    <source>
        <dbReference type="SAM" id="MobiDB-lite"/>
    </source>
</evidence>
<feature type="compositionally biased region" description="Basic and acidic residues" evidence="9">
    <location>
        <begin position="309"/>
        <end position="321"/>
    </location>
</feature>
<sequence length="972" mass="109805">MLTEDRTLLLACIGGSILTFNAFRILKTFLDSQRTEWIPIGTVKHLWLFPIKSCKRKEVFSVHCGPLGVSHGEGRDRELLVVNGKTGLFLTSRQHPKMILIESDIADSALTVSTPDGRSTTVSMKEVIAARNVTRATLFDRLQADGLDCGDAMGELLSSYLQEPDIRLIYYRLDLFNGRLCKTEQEWWNNPVPKRSDTITCADFAPYLITTEGSLNALNEQLERPCFAPCTRCVLTTVDPETGVRDPEVQPLKKLREFRLAPEGNMRKAHGQSPIFGDSSSRATFTLDKWSTSGLGIGRRGSRSGSKTSLEKTRTAEHLSSEPDSDEDNQWLPDHDPRDERGEFASRAQYLLTVIGFTLGNGSFYHFPLSMLKQGGAAFMIMYIFCMIIFGIPMLYLEMMIGQIAQIGPMRAFQLNFPLLQGVGWAVCFLSFLRASNYALLNAFTLEYASLVGIAKRTLCTNEWNSLGCFSPETNKKFCPNSTFPALFNNTCVTMEQRVKNDPPDEMAAREFFRHTIRGLPPSFDVGRKNHNESEFTFESGRVVVCFCIFWIFACACLLRRMRWLGKLSLIVVSSAGVLMILFTLRCLAMERSDIGLQKFFKIEEEKFYTADAWTRAFRAARTSLSLGFGGMITMASYKKRSNDAFWDAIIVGIVVSISTLVSTMNVYIVIAYCRHLYPFVNWMNKDKYHTAYYMFFIYFPEAIDRFSFNYLFNFLFYGTLFALGVTTFFGLLETPISALTDQFKFCRKHRSITIIILSIVGFGVGFVQCSRVGYHIFYILDTRVLPLTAEVMVGFQVIAIACYGAANFYRDISASIGKKVNVFGYFLSPYGLLVRLSQFVFSPCLMAYVLFERHSHIFDPPNKNSGIKDGGVCDRKGKLLEHVKDVLCPTLASFVLIPYPIIILGALFAFVKCRKAGKSWLELLRPDPMHPSVRYKVPPPLGFIFDDDKMVIDFPEKAVTPAKEEVIAELN</sequence>
<dbReference type="Pfam" id="PF00209">
    <property type="entry name" value="SNF"/>
    <property type="match status" value="1"/>
</dbReference>
<evidence type="ECO:0000259" key="11">
    <source>
        <dbReference type="Pfam" id="PF03476"/>
    </source>
</evidence>
<keyword evidence="7" id="KW-0915">Sodium</keyword>
<feature type="binding site" evidence="7">
    <location>
        <position position="624"/>
    </location>
    <ligand>
        <name>Na(+)</name>
        <dbReference type="ChEBI" id="CHEBI:29101"/>
        <label>1</label>
    </ligand>
</feature>
<keyword evidence="6 10" id="KW-0472">Membrane</keyword>
<dbReference type="SUPFAM" id="SSF161070">
    <property type="entry name" value="SNF-like"/>
    <property type="match status" value="1"/>
</dbReference>
<dbReference type="Pfam" id="PF03476">
    <property type="entry name" value="MOSC_N"/>
    <property type="match status" value="1"/>
</dbReference>